<reference evidence="1 2" key="1">
    <citation type="journal article" date="2013" name="PLoS Genet.">
        <title>The genome and development-dependent transcriptomes of Pyronema confluens: a window into fungal evolution.</title>
        <authorList>
            <person name="Traeger S."/>
            <person name="Altegoer F."/>
            <person name="Freitag M."/>
            <person name="Gabaldon T."/>
            <person name="Kempken F."/>
            <person name="Kumar A."/>
            <person name="Marcet-Houben M."/>
            <person name="Poggeler S."/>
            <person name="Stajich J.E."/>
            <person name="Nowrousian M."/>
        </authorList>
    </citation>
    <scope>NUCLEOTIDE SEQUENCE [LARGE SCALE GENOMIC DNA]</scope>
    <source>
        <strain evidence="2">CBS 100304</strain>
        <tissue evidence="1">Vegetative mycelium</tissue>
    </source>
</reference>
<keyword evidence="2" id="KW-1185">Reference proteome</keyword>
<proteinExistence type="predicted"/>
<accession>U4L2W6</accession>
<evidence type="ECO:0000313" key="2">
    <source>
        <dbReference type="Proteomes" id="UP000018144"/>
    </source>
</evidence>
<organism evidence="1 2">
    <name type="scientific">Pyronema omphalodes (strain CBS 100304)</name>
    <name type="common">Pyronema confluens</name>
    <dbReference type="NCBI Taxonomy" id="1076935"/>
    <lineage>
        <taxon>Eukaryota</taxon>
        <taxon>Fungi</taxon>
        <taxon>Dikarya</taxon>
        <taxon>Ascomycota</taxon>
        <taxon>Pezizomycotina</taxon>
        <taxon>Pezizomycetes</taxon>
        <taxon>Pezizales</taxon>
        <taxon>Pyronemataceae</taxon>
        <taxon>Pyronema</taxon>
    </lineage>
</organism>
<dbReference type="EMBL" id="HF935554">
    <property type="protein sequence ID" value="CCX10692.1"/>
    <property type="molecule type" value="Genomic_DNA"/>
</dbReference>
<dbReference type="AlphaFoldDB" id="U4L2W6"/>
<sequence length="25" mass="2908">MELQSFPPLQTSMLHLLSPRLHMLS</sequence>
<gene>
    <name evidence="1" type="ORF">PCON_10286</name>
</gene>
<name>U4L2W6_PYROM</name>
<evidence type="ECO:0000313" key="1">
    <source>
        <dbReference type="EMBL" id="CCX10692.1"/>
    </source>
</evidence>
<dbReference type="Proteomes" id="UP000018144">
    <property type="component" value="Unassembled WGS sequence"/>
</dbReference>
<protein>
    <submittedName>
        <fullName evidence="1">Uncharacterized protein</fullName>
    </submittedName>
</protein>